<dbReference type="SMART" id="SM00177">
    <property type="entry name" value="ARF"/>
    <property type="match status" value="1"/>
</dbReference>
<evidence type="ECO:0000256" key="4">
    <source>
        <dbReference type="PIRSR" id="PIRSR606689-2"/>
    </source>
</evidence>
<feature type="binding site" evidence="3">
    <location>
        <begin position="27"/>
        <end position="34"/>
    </location>
    <ligand>
        <name>GTP</name>
        <dbReference type="ChEBI" id="CHEBI:37565"/>
    </ligand>
</feature>
<feature type="binding site" evidence="4">
    <location>
        <position position="53"/>
    </location>
    <ligand>
        <name>Mg(2+)</name>
        <dbReference type="ChEBI" id="CHEBI:18420"/>
    </ligand>
</feature>
<dbReference type="Gene3D" id="3.40.50.300">
    <property type="entry name" value="P-loop containing nucleotide triphosphate hydrolases"/>
    <property type="match status" value="1"/>
</dbReference>
<keyword evidence="1 3" id="KW-0547">Nucleotide-binding</keyword>
<dbReference type="GO" id="GO:0003924">
    <property type="term" value="F:GTPase activity"/>
    <property type="evidence" value="ECO:0007669"/>
    <property type="project" value="InterPro"/>
</dbReference>
<dbReference type="PANTHER" id="PTHR11711">
    <property type="entry name" value="ADP RIBOSYLATION FACTOR-RELATED"/>
    <property type="match status" value="1"/>
</dbReference>
<name>A0A8S3ZPC6_9EUPU</name>
<organism evidence="5 6">
    <name type="scientific">Candidula unifasciata</name>
    <dbReference type="NCBI Taxonomy" id="100452"/>
    <lineage>
        <taxon>Eukaryota</taxon>
        <taxon>Metazoa</taxon>
        <taxon>Spiralia</taxon>
        <taxon>Lophotrochozoa</taxon>
        <taxon>Mollusca</taxon>
        <taxon>Gastropoda</taxon>
        <taxon>Heterobranchia</taxon>
        <taxon>Euthyneura</taxon>
        <taxon>Panpulmonata</taxon>
        <taxon>Eupulmonata</taxon>
        <taxon>Stylommatophora</taxon>
        <taxon>Helicina</taxon>
        <taxon>Helicoidea</taxon>
        <taxon>Geomitridae</taxon>
        <taxon>Candidula</taxon>
    </lineage>
</organism>
<dbReference type="SUPFAM" id="SSF52540">
    <property type="entry name" value="P-loop containing nucleoside triphosphate hydrolases"/>
    <property type="match status" value="1"/>
</dbReference>
<evidence type="ECO:0000313" key="6">
    <source>
        <dbReference type="Proteomes" id="UP000678393"/>
    </source>
</evidence>
<dbReference type="InterPro" id="IPR006689">
    <property type="entry name" value="Small_GTPase_ARF/SAR"/>
</dbReference>
<dbReference type="OrthoDB" id="6067901at2759"/>
<keyword evidence="2 3" id="KW-0342">GTP-binding</keyword>
<dbReference type="GO" id="GO:0046872">
    <property type="term" value="F:metal ion binding"/>
    <property type="evidence" value="ECO:0007669"/>
    <property type="project" value="UniProtKB-KW"/>
</dbReference>
<dbReference type="Proteomes" id="UP000678393">
    <property type="component" value="Unassembled WGS sequence"/>
</dbReference>
<dbReference type="GO" id="GO:0005525">
    <property type="term" value="F:GTP binding"/>
    <property type="evidence" value="ECO:0007669"/>
    <property type="project" value="UniProtKB-KW"/>
</dbReference>
<sequence length="189" mass="21359">MGAACASGLTVFSPNLKDHPVKVLIVGKPSTGKTFLLYSWKYGVDAILSVEPTSHFNVDTITTQSGRKILVYDLAGNIGLRMRPFLEGTNGVVYMLGLYGRDDFLQEDEMIFLQQLLQERDLENAPFLFVIRKEGNENEAHQDLLDRLQQCLKQRVWDLVEIRSRNQEDANLVLTVLEDLLNNTTNAES</sequence>
<comment type="caution">
    <text evidence="5">The sequence shown here is derived from an EMBL/GenBank/DDBJ whole genome shotgun (WGS) entry which is preliminary data.</text>
</comment>
<protein>
    <submittedName>
        <fullName evidence="5">Uncharacterized protein</fullName>
    </submittedName>
</protein>
<accession>A0A8S3ZPC6</accession>
<dbReference type="EMBL" id="CAJHNH020003635">
    <property type="protein sequence ID" value="CAG5129688.1"/>
    <property type="molecule type" value="Genomic_DNA"/>
</dbReference>
<dbReference type="InterPro" id="IPR027417">
    <property type="entry name" value="P-loop_NTPase"/>
</dbReference>
<dbReference type="Pfam" id="PF00025">
    <property type="entry name" value="Arf"/>
    <property type="match status" value="1"/>
</dbReference>
<keyword evidence="4" id="KW-0479">Metal-binding</keyword>
<feature type="binding site" evidence="4">
    <location>
        <position position="34"/>
    </location>
    <ligand>
        <name>Mg(2+)</name>
        <dbReference type="ChEBI" id="CHEBI:18420"/>
    </ligand>
</feature>
<evidence type="ECO:0000313" key="5">
    <source>
        <dbReference type="EMBL" id="CAG5129688.1"/>
    </source>
</evidence>
<dbReference type="InterPro" id="IPR024156">
    <property type="entry name" value="Small_GTPase_ARF"/>
</dbReference>
<feature type="binding site" evidence="3">
    <location>
        <position position="76"/>
    </location>
    <ligand>
        <name>GTP</name>
        <dbReference type="ChEBI" id="CHEBI:37565"/>
    </ligand>
</feature>
<evidence type="ECO:0000256" key="1">
    <source>
        <dbReference type="ARBA" id="ARBA00022741"/>
    </source>
</evidence>
<evidence type="ECO:0000256" key="3">
    <source>
        <dbReference type="PIRSR" id="PIRSR606689-1"/>
    </source>
</evidence>
<reference evidence="5" key="1">
    <citation type="submission" date="2021-04" db="EMBL/GenBank/DDBJ databases">
        <authorList>
            <consortium name="Molecular Ecology Group"/>
        </authorList>
    </citation>
    <scope>NUCLEOTIDE SEQUENCE</scope>
</reference>
<keyword evidence="6" id="KW-1185">Reference proteome</keyword>
<keyword evidence="4" id="KW-0460">Magnesium</keyword>
<proteinExistence type="predicted"/>
<dbReference type="AlphaFoldDB" id="A0A8S3ZPC6"/>
<gene>
    <name evidence="5" type="ORF">CUNI_LOCUS15246</name>
</gene>
<evidence type="ECO:0000256" key="2">
    <source>
        <dbReference type="ARBA" id="ARBA00023134"/>
    </source>
</evidence>